<dbReference type="InterPro" id="IPR046342">
    <property type="entry name" value="CBS_dom_sf"/>
</dbReference>
<dbReference type="PANTHER" id="PTHR43080">
    <property type="entry name" value="CBS DOMAIN-CONTAINING PROTEIN CBSX3, MITOCHONDRIAL"/>
    <property type="match status" value="1"/>
</dbReference>
<name>A0A6P2C306_9ACTN</name>
<dbReference type="SUPFAM" id="SSF54631">
    <property type="entry name" value="CBS-domain pair"/>
    <property type="match status" value="1"/>
</dbReference>
<dbReference type="InterPro" id="IPR007055">
    <property type="entry name" value="BON_dom"/>
</dbReference>
<dbReference type="InterPro" id="IPR000644">
    <property type="entry name" value="CBS_dom"/>
</dbReference>
<dbReference type="AlphaFoldDB" id="A0A6P2C306"/>
<protein>
    <submittedName>
        <fullName evidence="5">CBS domain-containing protein</fullName>
    </submittedName>
</protein>
<evidence type="ECO:0000259" key="4">
    <source>
        <dbReference type="PROSITE" id="PS51371"/>
    </source>
</evidence>
<keyword evidence="6" id="KW-1185">Reference proteome</keyword>
<gene>
    <name evidence="5" type="ORF">EAS64_12300</name>
</gene>
<dbReference type="InterPro" id="IPR051257">
    <property type="entry name" value="Diverse_CBS-Domain"/>
</dbReference>
<evidence type="ECO:0000313" key="5">
    <source>
        <dbReference type="EMBL" id="TVZ05347.1"/>
    </source>
</evidence>
<dbReference type="CDD" id="cd04586">
    <property type="entry name" value="CBS_pair_BON_assoc"/>
    <property type="match status" value="1"/>
</dbReference>
<proteinExistence type="predicted"/>
<dbReference type="PROSITE" id="PS50914">
    <property type="entry name" value="BON"/>
    <property type="match status" value="1"/>
</dbReference>
<sequence>MNATVKDVMSTHVIAIRENASFKEIATRLREHAVSAFPVIDKEGRVIGVVSEADLLPKEALEGDVPSVLHSLGHRREESKITATTAADLMTKPAVTIGPDEPVSHAARLMYSHRVKRLPVTGKDGQLIGIVTRSDALSVYSRPDTDIHHEVTKDLILGTFLCDPASFKVTVKDGIVTIEGTPETAWVGRDIVDAVRHVDGVVSVHDRLSYPPSNTPYYSSGVPSGLF</sequence>
<dbReference type="Pfam" id="PF04972">
    <property type="entry name" value="BON"/>
    <property type="match status" value="1"/>
</dbReference>
<comment type="caution">
    <text evidence="5">The sequence shown here is derived from an EMBL/GenBank/DDBJ whole genome shotgun (WGS) entry which is preliminary data.</text>
</comment>
<feature type="domain" description="BON" evidence="3">
    <location>
        <begin position="143"/>
        <end position="212"/>
    </location>
</feature>
<reference evidence="5 6" key="1">
    <citation type="submission" date="2018-11" db="EMBL/GenBank/DDBJ databases">
        <title>Trebonia kvetii gen.nov., sp.nov., a novel acidophilic actinobacterium, and proposal of the new actinobacterial family Treboniaceae fam. nov.</title>
        <authorList>
            <person name="Rapoport D."/>
            <person name="Sagova-Mareckova M."/>
            <person name="Sedlacek I."/>
            <person name="Provaznik J."/>
            <person name="Kralova S."/>
            <person name="Pavlinic D."/>
            <person name="Benes V."/>
            <person name="Kopecky J."/>
        </authorList>
    </citation>
    <scope>NUCLEOTIDE SEQUENCE [LARGE SCALE GENOMIC DNA]</scope>
    <source>
        <strain evidence="5 6">15Tr583</strain>
    </source>
</reference>
<evidence type="ECO:0000256" key="1">
    <source>
        <dbReference type="ARBA" id="ARBA00023122"/>
    </source>
</evidence>
<dbReference type="RefSeq" id="WP_145853050.1">
    <property type="nucleotide sequence ID" value="NZ_RPFW01000002.1"/>
</dbReference>
<accession>A0A6P2C306</accession>
<dbReference type="Proteomes" id="UP000460272">
    <property type="component" value="Unassembled WGS sequence"/>
</dbReference>
<dbReference type="SMART" id="SM00116">
    <property type="entry name" value="CBS"/>
    <property type="match status" value="2"/>
</dbReference>
<dbReference type="OrthoDB" id="2111978at2"/>
<dbReference type="PANTHER" id="PTHR43080:SF29">
    <property type="entry name" value="OS02G0818000 PROTEIN"/>
    <property type="match status" value="1"/>
</dbReference>
<dbReference type="EMBL" id="RPFW01000002">
    <property type="protein sequence ID" value="TVZ05347.1"/>
    <property type="molecule type" value="Genomic_DNA"/>
</dbReference>
<dbReference type="Gene3D" id="3.10.580.10">
    <property type="entry name" value="CBS-domain"/>
    <property type="match status" value="1"/>
</dbReference>
<dbReference type="Gene3D" id="3.30.1340.30">
    <property type="match status" value="1"/>
</dbReference>
<evidence type="ECO:0000259" key="3">
    <source>
        <dbReference type="PROSITE" id="PS50914"/>
    </source>
</evidence>
<dbReference type="InterPro" id="IPR017080">
    <property type="entry name" value="UCP036990_CBS_BON"/>
</dbReference>
<organism evidence="5 6">
    <name type="scientific">Trebonia kvetii</name>
    <dbReference type="NCBI Taxonomy" id="2480626"/>
    <lineage>
        <taxon>Bacteria</taxon>
        <taxon>Bacillati</taxon>
        <taxon>Actinomycetota</taxon>
        <taxon>Actinomycetes</taxon>
        <taxon>Streptosporangiales</taxon>
        <taxon>Treboniaceae</taxon>
        <taxon>Trebonia</taxon>
    </lineage>
</organism>
<dbReference type="Pfam" id="PF00571">
    <property type="entry name" value="CBS"/>
    <property type="match status" value="2"/>
</dbReference>
<feature type="domain" description="CBS" evidence="4">
    <location>
        <begin position="9"/>
        <end position="67"/>
    </location>
</feature>
<evidence type="ECO:0000313" key="6">
    <source>
        <dbReference type="Proteomes" id="UP000460272"/>
    </source>
</evidence>
<evidence type="ECO:0000256" key="2">
    <source>
        <dbReference type="PROSITE-ProRule" id="PRU00703"/>
    </source>
</evidence>
<feature type="domain" description="CBS" evidence="4">
    <location>
        <begin position="90"/>
        <end position="147"/>
    </location>
</feature>
<keyword evidence="1 2" id="KW-0129">CBS domain</keyword>
<dbReference type="PROSITE" id="PS51371">
    <property type="entry name" value="CBS"/>
    <property type="match status" value="2"/>
</dbReference>
<dbReference type="PIRSF" id="PIRSF036990">
    <property type="entry name" value="UCP036990_CBS_BON"/>
    <property type="match status" value="1"/>
</dbReference>